<protein>
    <recommendedName>
        <fullName evidence="3">Zinc finger RING-H2-type domain-containing protein</fullName>
    </recommendedName>
</protein>
<dbReference type="InterPro" id="IPR013083">
    <property type="entry name" value="Znf_RING/FYVE/PHD"/>
</dbReference>
<dbReference type="Gene3D" id="3.30.40.10">
    <property type="entry name" value="Zinc/RING finger domain, C3HC4 (zinc finger)"/>
    <property type="match status" value="1"/>
</dbReference>
<organism evidence="1 2">
    <name type="scientific">Sus scrofa</name>
    <name type="common">Pig</name>
    <dbReference type="NCBI Taxonomy" id="9823"/>
    <lineage>
        <taxon>Eukaryota</taxon>
        <taxon>Metazoa</taxon>
        <taxon>Chordata</taxon>
        <taxon>Craniata</taxon>
        <taxon>Vertebrata</taxon>
        <taxon>Euteleostomi</taxon>
        <taxon>Mammalia</taxon>
        <taxon>Eutheria</taxon>
        <taxon>Laurasiatheria</taxon>
        <taxon>Artiodactyla</taxon>
        <taxon>Suina</taxon>
        <taxon>Suidae</taxon>
        <taxon>Sus</taxon>
    </lineage>
</organism>
<proteinExistence type="predicted"/>
<reference evidence="1" key="1">
    <citation type="submission" date="2025-08" db="UniProtKB">
        <authorList>
            <consortium name="Ensembl"/>
        </authorList>
    </citation>
    <scope>IDENTIFICATION</scope>
</reference>
<dbReference type="Ensembl" id="ENSSSCT00055010102.1">
    <property type="protein sequence ID" value="ENSSSCP00055007983.1"/>
    <property type="gene ID" value="ENSSSCG00055005173.1"/>
</dbReference>
<accession>A0A8D1PUE6</accession>
<dbReference type="AlphaFoldDB" id="A0A8D1PUE6"/>
<evidence type="ECO:0008006" key="3">
    <source>
        <dbReference type="Google" id="ProtNLM"/>
    </source>
</evidence>
<evidence type="ECO:0000313" key="1">
    <source>
        <dbReference type="Ensembl" id="ENSSSCP00055007983.1"/>
    </source>
</evidence>
<evidence type="ECO:0000313" key="2">
    <source>
        <dbReference type="Proteomes" id="UP000694724"/>
    </source>
</evidence>
<name>A0A8D1PUE6_PIG</name>
<sequence length="58" mass="6622">MDLSIQCGANQAPASSEESVVAREICDHAFHFHCVSCWLKHDISLFLDWENQYCKNGH</sequence>
<dbReference type="SUPFAM" id="SSF57850">
    <property type="entry name" value="RING/U-box"/>
    <property type="match status" value="1"/>
</dbReference>
<dbReference type="Proteomes" id="UP000694724">
    <property type="component" value="Unplaced"/>
</dbReference>